<dbReference type="AlphaFoldDB" id="A0A8H7II84"/>
<organism evidence="1 2">
    <name type="scientific">Rhizoctonia solani</name>
    <dbReference type="NCBI Taxonomy" id="456999"/>
    <lineage>
        <taxon>Eukaryota</taxon>
        <taxon>Fungi</taxon>
        <taxon>Dikarya</taxon>
        <taxon>Basidiomycota</taxon>
        <taxon>Agaricomycotina</taxon>
        <taxon>Agaricomycetes</taxon>
        <taxon>Cantharellales</taxon>
        <taxon>Ceratobasidiaceae</taxon>
        <taxon>Rhizoctonia</taxon>
    </lineage>
</organism>
<name>A0A8H7II84_9AGAM</name>
<gene>
    <name evidence="1" type="ORF">RHS01_04042</name>
</gene>
<reference evidence="1" key="1">
    <citation type="submission" date="2020-09" db="EMBL/GenBank/DDBJ databases">
        <title>Comparative genome analyses of four rice-infecting Rhizoctonia solani isolates reveal extensive enrichment of homogalacturonan modification genes.</title>
        <authorList>
            <person name="Lee D.-Y."/>
            <person name="Jeon J."/>
            <person name="Kim K.-T."/>
            <person name="Cheong K."/>
            <person name="Song H."/>
            <person name="Choi G."/>
            <person name="Ko J."/>
            <person name="Opiyo S.O."/>
            <person name="Zuo S."/>
            <person name="Madhav S."/>
            <person name="Lee Y.-H."/>
            <person name="Wang G.-L."/>
        </authorList>
    </citation>
    <scope>NUCLEOTIDE SEQUENCE</scope>
    <source>
        <strain evidence="1">AG1-IA B2</strain>
    </source>
</reference>
<proteinExistence type="predicted"/>
<evidence type="ECO:0000313" key="2">
    <source>
        <dbReference type="Proteomes" id="UP000614334"/>
    </source>
</evidence>
<dbReference type="Proteomes" id="UP000614334">
    <property type="component" value="Unassembled WGS sequence"/>
</dbReference>
<sequence>MLTNAFVRLRLSSATSRVYSNTTLTIDLHLHKTTRILKSVAMPFFSESRSSVVSDASSMSSGSSVSLLVAQDKKPSSGKDYSAALGALIGSNPQSQSAPSSSSNVKKVRAKEFGAISNKYGAIGYGSMSSIV</sequence>
<evidence type="ECO:0000313" key="1">
    <source>
        <dbReference type="EMBL" id="KAF8757145.1"/>
    </source>
</evidence>
<comment type="caution">
    <text evidence="1">The sequence shown here is derived from an EMBL/GenBank/DDBJ whole genome shotgun (WGS) entry which is preliminary data.</text>
</comment>
<accession>A0A8H7II84</accession>
<protein>
    <submittedName>
        <fullName evidence="1">Uncharacterized protein</fullName>
    </submittedName>
</protein>
<dbReference type="EMBL" id="JACYCF010000005">
    <property type="protein sequence ID" value="KAF8757145.1"/>
    <property type="molecule type" value="Genomic_DNA"/>
</dbReference>